<feature type="compositionally biased region" description="Pro residues" evidence="1">
    <location>
        <begin position="88"/>
        <end position="97"/>
    </location>
</feature>
<evidence type="ECO:0000313" key="3">
    <source>
        <dbReference type="EMBL" id="GAO47141.1"/>
    </source>
</evidence>
<reference evidence="3 4" key="1">
    <citation type="journal article" date="2011" name="J. Gen. Appl. Microbiol.">
        <title>Draft genome sequencing of the enigmatic yeast Saitoella complicata.</title>
        <authorList>
            <person name="Nishida H."/>
            <person name="Hamamoto M."/>
            <person name="Sugiyama J."/>
        </authorList>
    </citation>
    <scope>NUCLEOTIDE SEQUENCE [LARGE SCALE GENOMIC DNA]</scope>
    <source>
        <strain evidence="3 4">NRRL Y-17804</strain>
    </source>
</reference>
<name>A0A0E9NBR4_SAICN</name>
<dbReference type="Proteomes" id="UP000033140">
    <property type="component" value="Unassembled WGS sequence"/>
</dbReference>
<feature type="domain" description="RNase III" evidence="2">
    <location>
        <begin position="107"/>
        <end position="229"/>
    </location>
</feature>
<dbReference type="EMBL" id="BACD03000007">
    <property type="protein sequence ID" value="GAO47141.1"/>
    <property type="molecule type" value="Genomic_DNA"/>
</dbReference>
<evidence type="ECO:0000256" key="1">
    <source>
        <dbReference type="SAM" id="MobiDB-lite"/>
    </source>
</evidence>
<dbReference type="InterPro" id="IPR036389">
    <property type="entry name" value="RNase_III_sf"/>
</dbReference>
<feature type="compositionally biased region" description="Low complexity" evidence="1">
    <location>
        <begin position="34"/>
        <end position="46"/>
    </location>
</feature>
<dbReference type="GO" id="GO:0004525">
    <property type="term" value="F:ribonuclease III activity"/>
    <property type="evidence" value="ECO:0007669"/>
    <property type="project" value="InterPro"/>
</dbReference>
<dbReference type="PROSITE" id="PS50142">
    <property type="entry name" value="RNASE_3_2"/>
    <property type="match status" value="1"/>
</dbReference>
<gene>
    <name evidence="3" type="ORF">G7K_1352-t1</name>
</gene>
<dbReference type="GO" id="GO:0006396">
    <property type="term" value="P:RNA processing"/>
    <property type="evidence" value="ECO:0007669"/>
    <property type="project" value="InterPro"/>
</dbReference>
<reference evidence="3 4" key="3">
    <citation type="journal article" date="2015" name="Genome Announc.">
        <title>Draft Genome Sequence of the Archiascomycetous Yeast Saitoella complicata.</title>
        <authorList>
            <person name="Yamauchi K."/>
            <person name="Kondo S."/>
            <person name="Hamamoto M."/>
            <person name="Takahashi Y."/>
            <person name="Ogura Y."/>
            <person name="Hayashi T."/>
            <person name="Nishida H."/>
        </authorList>
    </citation>
    <scope>NUCLEOTIDE SEQUENCE [LARGE SCALE GENOMIC DNA]</scope>
    <source>
        <strain evidence="3 4">NRRL Y-17804</strain>
    </source>
</reference>
<evidence type="ECO:0000259" key="2">
    <source>
        <dbReference type="PROSITE" id="PS50142"/>
    </source>
</evidence>
<dbReference type="SMART" id="SM00535">
    <property type="entry name" value="RIBOc"/>
    <property type="match status" value="1"/>
</dbReference>
<dbReference type="AlphaFoldDB" id="A0A0E9NBR4"/>
<feature type="region of interest" description="Disordered" evidence="1">
    <location>
        <begin position="60"/>
        <end position="103"/>
    </location>
</feature>
<evidence type="ECO:0000313" key="4">
    <source>
        <dbReference type="Proteomes" id="UP000033140"/>
    </source>
</evidence>
<dbReference type="STRING" id="698492.A0A0E9NBR4"/>
<dbReference type="CDD" id="cd00593">
    <property type="entry name" value="RIBOc"/>
    <property type="match status" value="1"/>
</dbReference>
<dbReference type="InterPro" id="IPR000999">
    <property type="entry name" value="RNase_III_dom"/>
</dbReference>
<accession>A0A0E9NBR4</accession>
<keyword evidence="4" id="KW-1185">Reference proteome</keyword>
<sequence>MSQGHGGSGWQQWPNDPLGGSSASGKEPGPADWSQSSQGTAGSSQQKAWNAYVIPASSQQASQSQSQFFPSSQEQLNQQQKQKQTYAAPPPPHPPSPSTMNDDDLRISRIESLFNHQFQVITRPMALQAIRHASYYGGLSGNKGLAMIGESAMRLAIVEIMALKHANQTGLVTVNLSQTLNNAHLAGIGRKLELDKLIQVGPGYQGKAVDSMIMTTLEAIIGVIYWDRGTAGVRETMERLGIWKNPL</sequence>
<dbReference type="Pfam" id="PF14622">
    <property type="entry name" value="Ribonucleas_3_3"/>
    <property type="match status" value="1"/>
</dbReference>
<feature type="region of interest" description="Disordered" evidence="1">
    <location>
        <begin position="1"/>
        <end position="48"/>
    </location>
</feature>
<reference evidence="3 4" key="2">
    <citation type="journal article" date="2014" name="J. Gen. Appl. Microbiol.">
        <title>The early diverging ascomycetous budding yeast Saitoella complicata has three histone deacetylases belonging to the Clr6, Hos2, and Rpd3 lineages.</title>
        <authorList>
            <person name="Nishida H."/>
            <person name="Matsumoto T."/>
            <person name="Kondo S."/>
            <person name="Hamamoto M."/>
            <person name="Yoshikawa H."/>
        </authorList>
    </citation>
    <scope>NUCLEOTIDE SEQUENCE [LARGE SCALE GENOMIC DNA]</scope>
    <source>
        <strain evidence="3 4">NRRL Y-17804</strain>
    </source>
</reference>
<organism evidence="3 4">
    <name type="scientific">Saitoella complicata (strain BCRC 22490 / CBS 7301 / JCM 7358 / NBRC 10748 / NRRL Y-17804)</name>
    <dbReference type="NCBI Taxonomy" id="698492"/>
    <lineage>
        <taxon>Eukaryota</taxon>
        <taxon>Fungi</taxon>
        <taxon>Dikarya</taxon>
        <taxon>Ascomycota</taxon>
        <taxon>Taphrinomycotina</taxon>
        <taxon>Taphrinomycotina incertae sedis</taxon>
        <taxon>Saitoella</taxon>
    </lineage>
</organism>
<dbReference type="SUPFAM" id="SSF69065">
    <property type="entry name" value="RNase III domain-like"/>
    <property type="match status" value="1"/>
</dbReference>
<dbReference type="Gene3D" id="1.10.1520.10">
    <property type="entry name" value="Ribonuclease III domain"/>
    <property type="match status" value="1"/>
</dbReference>
<proteinExistence type="predicted"/>
<protein>
    <recommendedName>
        <fullName evidence="2">RNase III domain-containing protein</fullName>
    </recommendedName>
</protein>
<feature type="compositionally biased region" description="Low complexity" evidence="1">
    <location>
        <begin position="60"/>
        <end position="84"/>
    </location>
</feature>
<comment type="caution">
    <text evidence="3">The sequence shown here is derived from an EMBL/GenBank/DDBJ whole genome shotgun (WGS) entry which is preliminary data.</text>
</comment>